<dbReference type="STRING" id="639283.Snov_2181"/>
<feature type="signal peptide" evidence="2">
    <location>
        <begin position="1"/>
        <end position="26"/>
    </location>
</feature>
<gene>
    <name evidence="3" type="ordered locus">Snov_2181</name>
</gene>
<dbReference type="KEGG" id="sno:Snov_2181"/>
<organism evidence="3 4">
    <name type="scientific">Ancylobacter novellus (strain ATCC 8093 / DSM 506 / JCM 20403 / CCM 1077 / IAM 12100 / NBRC 12443 / NCIMB 10456)</name>
    <name type="common">Starkeya novella</name>
    <dbReference type="NCBI Taxonomy" id="639283"/>
    <lineage>
        <taxon>Bacteria</taxon>
        <taxon>Pseudomonadati</taxon>
        <taxon>Pseudomonadota</taxon>
        <taxon>Alphaproteobacteria</taxon>
        <taxon>Hyphomicrobiales</taxon>
        <taxon>Xanthobacteraceae</taxon>
        <taxon>Ancylobacter</taxon>
    </lineage>
</organism>
<evidence type="ECO:0000313" key="3">
    <source>
        <dbReference type="EMBL" id="ADH89477.1"/>
    </source>
</evidence>
<keyword evidence="4" id="KW-1185">Reference proteome</keyword>
<proteinExistence type="predicted"/>
<feature type="compositionally biased region" description="Low complexity" evidence="1">
    <location>
        <begin position="82"/>
        <end position="105"/>
    </location>
</feature>
<dbReference type="RefSeq" id="WP_013166981.1">
    <property type="nucleotide sequence ID" value="NC_014217.1"/>
</dbReference>
<accession>D7A1B9</accession>
<dbReference type="EMBL" id="CP002026">
    <property type="protein sequence ID" value="ADH89477.1"/>
    <property type="molecule type" value="Genomic_DNA"/>
</dbReference>
<dbReference type="AlphaFoldDB" id="D7A1B9"/>
<protein>
    <submittedName>
        <fullName evidence="3">Uncharacterized protein</fullName>
    </submittedName>
</protein>
<evidence type="ECO:0000256" key="2">
    <source>
        <dbReference type="SAM" id="SignalP"/>
    </source>
</evidence>
<keyword evidence="2" id="KW-0732">Signal</keyword>
<dbReference type="HOGENOM" id="CLU_2234921_0_0_5"/>
<sequence length="105" mass="10835">MNIARHLKALSLAGSVLMAAAPAALAQSGGQSTEPPSSFDKIEKSLSEAATEAIDYLKSFVPYSMPEVQDNGDIIIRRDKPPAATDGSTPSTPSTGTATGSETKI</sequence>
<evidence type="ECO:0000313" key="4">
    <source>
        <dbReference type="Proteomes" id="UP000006633"/>
    </source>
</evidence>
<feature type="chain" id="PRO_5003092038" evidence="2">
    <location>
        <begin position="27"/>
        <end position="105"/>
    </location>
</feature>
<dbReference type="Proteomes" id="UP000006633">
    <property type="component" value="Chromosome"/>
</dbReference>
<feature type="region of interest" description="Disordered" evidence="1">
    <location>
        <begin position="76"/>
        <end position="105"/>
    </location>
</feature>
<dbReference type="OrthoDB" id="7308154at2"/>
<reference evidence="3 4" key="1">
    <citation type="journal article" date="2012" name="Stand. Genomic Sci.">
        <title>Complete genome sequence of the facultatively chemolithoautotrophic and methylotrophic alpha Proteobacterium Starkeya novella type strain (ATCC 8093(T)).</title>
        <authorList>
            <person name="Kappler U."/>
            <person name="Davenport K."/>
            <person name="Beatson S."/>
            <person name="Lucas S."/>
            <person name="Lapidus A."/>
            <person name="Copeland A."/>
            <person name="Berry K.W."/>
            <person name="Glavina Del Rio T."/>
            <person name="Hammon N."/>
            <person name="Dalin E."/>
            <person name="Tice H."/>
            <person name="Pitluck S."/>
            <person name="Richardson P."/>
            <person name="Bruce D."/>
            <person name="Goodwin L.A."/>
            <person name="Han C."/>
            <person name="Tapia R."/>
            <person name="Detter J.C."/>
            <person name="Chang Y.J."/>
            <person name="Jeffries C.D."/>
            <person name="Land M."/>
            <person name="Hauser L."/>
            <person name="Kyrpides N.C."/>
            <person name="Goker M."/>
            <person name="Ivanova N."/>
            <person name="Klenk H.P."/>
            <person name="Woyke T."/>
        </authorList>
    </citation>
    <scope>NUCLEOTIDE SEQUENCE [LARGE SCALE GENOMIC DNA]</scope>
    <source>
        <strain evidence="4">ATCC 8093 / DSM 506 / JCM 20403 / CCM 1077 / IAM 12100 / NBRC 12443 / NCIMB 10456</strain>
    </source>
</reference>
<name>D7A1B9_ANCN5</name>
<evidence type="ECO:0000256" key="1">
    <source>
        <dbReference type="SAM" id="MobiDB-lite"/>
    </source>
</evidence>